<accession>A0A0K1REN0</accession>
<dbReference type="PANTHER" id="PTHR21248:SF22">
    <property type="entry name" value="PHOSPHOLIPASE D"/>
    <property type="match status" value="1"/>
</dbReference>
<dbReference type="RefSeq" id="WP_052206065.1">
    <property type="nucleotide sequence ID" value="NZ_CP012342.1"/>
</dbReference>
<dbReference type="AlphaFoldDB" id="A0A0K1REN0"/>
<dbReference type="Proteomes" id="UP000060016">
    <property type="component" value="Chromosome"/>
</dbReference>
<dbReference type="Pfam" id="PF13091">
    <property type="entry name" value="PLDc_2"/>
    <property type="match status" value="2"/>
</dbReference>
<evidence type="ECO:0000256" key="5">
    <source>
        <dbReference type="ARBA" id="ARBA00023136"/>
    </source>
</evidence>
<feature type="transmembrane region" description="Helical" evidence="6">
    <location>
        <begin position="37"/>
        <end position="56"/>
    </location>
</feature>
<dbReference type="STRING" id="156976.AK829_11510"/>
<keyword evidence="5 6" id="KW-0472">Membrane</keyword>
<evidence type="ECO:0000259" key="7">
    <source>
        <dbReference type="PROSITE" id="PS50035"/>
    </source>
</evidence>
<dbReference type="GO" id="GO:0032049">
    <property type="term" value="P:cardiolipin biosynthetic process"/>
    <property type="evidence" value="ECO:0007669"/>
    <property type="project" value="UniProtKB-ARBA"/>
</dbReference>
<sequence>MDVSWWQAALFVLDFAIKLVMIGIVPGGRKPSSANAWLLLILFVPVIGLPLFLLMGSRIASRRRHRIQVEAKEAVDNIHTDIPDEPGSLSGEASSIVRLNRTLTGYPALEASIPALWTDYDMTMHRMAELIDNAQHDVNIEIYAVAWDDTTGIVFEAIERAVARGVHVRLLFDHIGSQKYPGFRKLKKRLTEIGVDWHMMLPLAPLRGRWRRPDLRNHRKLLLIDANVALLGSFNLIDRTYLLRRHKRAGRQWIDAFIEVRGPIVASLESMFAVDWFTESGEVLELRSPREIGSGSGAVGAGGASGAGGGASGASGASCAGANVVQLVPSGPGYLTEPNLRMFNTMIHHAREHLILCSPYFVPEDSMLEAITSACYRGVRVDLLVGAKADQFMVQHAQSSYYEQLLNAGVHIWEFPAPYILHSKFVLADPGTEDAVGVIGSSNMDIRSFSLNYESSLFIASGSLLPALHHLALNYIAVSQELLPQVWEQRPWYRRYIDNVMKLTSALQ</sequence>
<feature type="domain" description="PLD phosphodiesterase" evidence="7">
    <location>
        <begin position="417"/>
        <end position="448"/>
    </location>
</feature>
<evidence type="ECO:0000256" key="4">
    <source>
        <dbReference type="ARBA" id="ARBA00022989"/>
    </source>
</evidence>
<keyword evidence="3 6" id="KW-0812">Transmembrane</keyword>
<dbReference type="PROSITE" id="PS50035">
    <property type="entry name" value="PLD"/>
    <property type="match status" value="2"/>
</dbReference>
<feature type="transmembrane region" description="Helical" evidence="6">
    <location>
        <begin position="6"/>
        <end position="25"/>
    </location>
</feature>
<organism evidence="8 9">
    <name type="scientific">Corynebacterium riegelii</name>
    <dbReference type="NCBI Taxonomy" id="156976"/>
    <lineage>
        <taxon>Bacteria</taxon>
        <taxon>Bacillati</taxon>
        <taxon>Actinomycetota</taxon>
        <taxon>Actinomycetes</taxon>
        <taxon>Mycobacteriales</taxon>
        <taxon>Corynebacteriaceae</taxon>
        <taxon>Corynebacterium</taxon>
    </lineage>
</organism>
<dbReference type="GO" id="GO:0008808">
    <property type="term" value="F:cardiolipin synthase activity"/>
    <property type="evidence" value="ECO:0007669"/>
    <property type="project" value="TreeGrafter"/>
</dbReference>
<evidence type="ECO:0000256" key="3">
    <source>
        <dbReference type="ARBA" id="ARBA00022692"/>
    </source>
</evidence>
<comment type="subcellular location">
    <subcellularLocation>
        <location evidence="1">Cell membrane</location>
        <topology evidence="1">Multi-pass membrane protein</topology>
    </subcellularLocation>
</comment>
<dbReference type="EMBL" id="CP012342">
    <property type="protein sequence ID" value="AKV59646.1"/>
    <property type="molecule type" value="Genomic_DNA"/>
</dbReference>
<dbReference type="SUPFAM" id="SSF56024">
    <property type="entry name" value="Phospholipase D/nuclease"/>
    <property type="match status" value="2"/>
</dbReference>
<dbReference type="SMART" id="SM00155">
    <property type="entry name" value="PLDc"/>
    <property type="match status" value="2"/>
</dbReference>
<reference evidence="8 9" key="1">
    <citation type="submission" date="2015-08" db="EMBL/GenBank/DDBJ databases">
        <authorList>
            <person name="Babu N.S."/>
            <person name="Beckwith C.J."/>
            <person name="Beseler K.G."/>
            <person name="Brison A."/>
            <person name="Carone J.V."/>
            <person name="Caskin T.P."/>
            <person name="Diamond M."/>
            <person name="Durham M.E."/>
            <person name="Foxe J.M."/>
            <person name="Go M."/>
            <person name="Henderson B.A."/>
            <person name="Jones I.B."/>
            <person name="McGettigan J.A."/>
            <person name="Micheletti S.J."/>
            <person name="Nasrallah M.E."/>
            <person name="Ortiz D."/>
            <person name="Piller C.R."/>
            <person name="Privatt S.R."/>
            <person name="Schneider S.L."/>
            <person name="Sharp S."/>
            <person name="Smith T.C."/>
            <person name="Stanton J.D."/>
            <person name="Ullery H.E."/>
            <person name="Wilson R.J."/>
            <person name="Serrano M.G."/>
            <person name="Buck G."/>
            <person name="Lee V."/>
            <person name="Wang Y."/>
            <person name="Carvalho R."/>
            <person name="Voegtly L."/>
            <person name="Shi R."/>
            <person name="Duckworth R."/>
            <person name="Johnson A."/>
            <person name="Loviza R."/>
            <person name="Walstead R."/>
            <person name="Shah Z."/>
            <person name="Kiflezghi M."/>
            <person name="Wade K."/>
            <person name="Ball S.L."/>
            <person name="Bradley K.W."/>
            <person name="Asai D.J."/>
            <person name="Bowman C.A."/>
            <person name="Russell D.A."/>
            <person name="Pope W.H."/>
            <person name="Jacobs-Sera D."/>
            <person name="Hendrix R.W."/>
            <person name="Hatfull G.F."/>
        </authorList>
    </citation>
    <scope>NUCLEOTIDE SEQUENCE [LARGE SCALE GENOMIC DNA]</scope>
    <source>
        <strain evidence="8 9">PUDD_83A45</strain>
    </source>
</reference>
<dbReference type="PANTHER" id="PTHR21248">
    <property type="entry name" value="CARDIOLIPIN SYNTHASE"/>
    <property type="match status" value="1"/>
</dbReference>
<dbReference type="GO" id="GO:0005886">
    <property type="term" value="C:plasma membrane"/>
    <property type="evidence" value="ECO:0007669"/>
    <property type="project" value="UniProtKB-SubCell"/>
</dbReference>
<dbReference type="InterPro" id="IPR001736">
    <property type="entry name" value="PLipase_D/transphosphatidylase"/>
</dbReference>
<dbReference type="InterPro" id="IPR025202">
    <property type="entry name" value="PLD-like_dom"/>
</dbReference>
<evidence type="ECO:0000313" key="8">
    <source>
        <dbReference type="EMBL" id="AKV59646.1"/>
    </source>
</evidence>
<evidence type="ECO:0000256" key="6">
    <source>
        <dbReference type="SAM" id="Phobius"/>
    </source>
</evidence>
<name>A0A0K1REN0_9CORY</name>
<proteinExistence type="predicted"/>
<dbReference type="Pfam" id="PF13396">
    <property type="entry name" value="PLDc_N"/>
    <property type="match status" value="1"/>
</dbReference>
<protein>
    <submittedName>
        <fullName evidence="8">Cardiolipin synthase</fullName>
    </submittedName>
</protein>
<evidence type="ECO:0000256" key="1">
    <source>
        <dbReference type="ARBA" id="ARBA00004651"/>
    </source>
</evidence>
<dbReference type="Gene3D" id="3.30.870.10">
    <property type="entry name" value="Endonuclease Chain A"/>
    <property type="match status" value="2"/>
</dbReference>
<evidence type="ECO:0000256" key="2">
    <source>
        <dbReference type="ARBA" id="ARBA00022475"/>
    </source>
</evidence>
<keyword evidence="2" id="KW-1003">Cell membrane</keyword>
<dbReference type="PATRIC" id="fig|156976.3.peg.2324"/>
<keyword evidence="9" id="KW-1185">Reference proteome</keyword>
<keyword evidence="4 6" id="KW-1133">Transmembrane helix</keyword>
<dbReference type="KEGG" id="crie:AK829_11510"/>
<gene>
    <name evidence="8" type="ORF">AK829_11510</name>
</gene>
<feature type="domain" description="PLD phosphodiesterase" evidence="7">
    <location>
        <begin position="213"/>
        <end position="240"/>
    </location>
</feature>
<dbReference type="InterPro" id="IPR027379">
    <property type="entry name" value="CLS_N"/>
</dbReference>
<evidence type="ECO:0000313" key="9">
    <source>
        <dbReference type="Proteomes" id="UP000060016"/>
    </source>
</evidence>